<keyword evidence="4" id="KW-1185">Reference proteome</keyword>
<accession>A0A8S9WU65</accession>
<dbReference type="Proteomes" id="UP000466442">
    <property type="component" value="Unassembled WGS sequence"/>
</dbReference>
<feature type="region of interest" description="Disordered" evidence="1">
    <location>
        <begin position="241"/>
        <end position="268"/>
    </location>
</feature>
<comment type="caution">
    <text evidence="3">The sequence shown here is derived from an EMBL/GenBank/DDBJ whole genome shotgun (WGS) entry which is preliminary data.</text>
</comment>
<gene>
    <name evidence="3" type="ORF">GE061_007392</name>
</gene>
<organism evidence="3 4">
    <name type="scientific">Apolygus lucorum</name>
    <name type="common">Small green plant bug</name>
    <name type="synonym">Lygocoris lucorum</name>
    <dbReference type="NCBI Taxonomy" id="248454"/>
    <lineage>
        <taxon>Eukaryota</taxon>
        <taxon>Metazoa</taxon>
        <taxon>Ecdysozoa</taxon>
        <taxon>Arthropoda</taxon>
        <taxon>Hexapoda</taxon>
        <taxon>Insecta</taxon>
        <taxon>Pterygota</taxon>
        <taxon>Neoptera</taxon>
        <taxon>Paraneoptera</taxon>
        <taxon>Hemiptera</taxon>
        <taxon>Heteroptera</taxon>
        <taxon>Panheteroptera</taxon>
        <taxon>Cimicomorpha</taxon>
        <taxon>Miridae</taxon>
        <taxon>Mirini</taxon>
        <taxon>Apolygus</taxon>
    </lineage>
</organism>
<dbReference type="AlphaFoldDB" id="A0A8S9WU65"/>
<evidence type="ECO:0000256" key="1">
    <source>
        <dbReference type="SAM" id="MobiDB-lite"/>
    </source>
</evidence>
<feature type="chain" id="PRO_5035757675" evidence="2">
    <location>
        <begin position="17"/>
        <end position="268"/>
    </location>
</feature>
<feature type="compositionally biased region" description="Basic residues" evidence="1">
    <location>
        <begin position="251"/>
        <end position="260"/>
    </location>
</feature>
<feature type="signal peptide" evidence="2">
    <location>
        <begin position="1"/>
        <end position="16"/>
    </location>
</feature>
<dbReference type="EMBL" id="WIXP02000015">
    <property type="protein sequence ID" value="KAF6199366.1"/>
    <property type="molecule type" value="Genomic_DNA"/>
</dbReference>
<keyword evidence="2" id="KW-0732">Signal</keyword>
<reference evidence="3" key="1">
    <citation type="journal article" date="2021" name="Mol. Ecol. Resour.">
        <title>Apolygus lucorum genome provides insights into omnivorousness and mesophyll feeding.</title>
        <authorList>
            <person name="Liu Y."/>
            <person name="Liu H."/>
            <person name="Wang H."/>
            <person name="Huang T."/>
            <person name="Liu B."/>
            <person name="Yang B."/>
            <person name="Yin L."/>
            <person name="Li B."/>
            <person name="Zhang Y."/>
            <person name="Zhang S."/>
            <person name="Jiang F."/>
            <person name="Zhang X."/>
            <person name="Ren Y."/>
            <person name="Wang B."/>
            <person name="Wang S."/>
            <person name="Lu Y."/>
            <person name="Wu K."/>
            <person name="Fan W."/>
            <person name="Wang G."/>
        </authorList>
    </citation>
    <scope>NUCLEOTIDE SEQUENCE</scope>
    <source>
        <strain evidence="3">12Hb</strain>
    </source>
</reference>
<evidence type="ECO:0000313" key="4">
    <source>
        <dbReference type="Proteomes" id="UP000466442"/>
    </source>
</evidence>
<proteinExistence type="predicted"/>
<evidence type="ECO:0000313" key="3">
    <source>
        <dbReference type="EMBL" id="KAF6199366.1"/>
    </source>
</evidence>
<evidence type="ECO:0000256" key="2">
    <source>
        <dbReference type="SAM" id="SignalP"/>
    </source>
</evidence>
<protein>
    <submittedName>
        <fullName evidence="3">Uncharacterized protein</fullName>
    </submittedName>
</protein>
<name>A0A8S9WU65_APOLU</name>
<sequence>MELLSLVFSMSESLFATSMFCSSNGSAGSPSCYGPCSAEPTADAYRAVFLCVSLLASVPITNDDIDFIIYKFREWGSLYSNTPKIDVVTEGKVVRKKHERTYKFKFIMENGLHCTGLIYMNTNGRGKHGWNCRGKEWKAKPHSGHNRLLLLSCIFVLSESRSLNKKDKKYLIGRVSEWDNAPDPVKIAKGTVTTKHGAKKYKFVYKTEDGSSCDAELDVKKSGKGHYSWQCVMTDKLEDEDYDEDDEMRRRQLRKKKKPSVMKGTGVL</sequence>